<reference evidence="1" key="2">
    <citation type="submission" date="2025-09" db="UniProtKB">
        <authorList>
            <consortium name="Ensembl"/>
        </authorList>
    </citation>
    <scope>IDENTIFICATION</scope>
</reference>
<dbReference type="Proteomes" id="UP000694410">
    <property type="component" value="Unplaced"/>
</dbReference>
<sequence>MVRRGKRREAELNSSGLNNTRNAENKIIQLLHGLSYACAPNTSLNFKLLSMDRISPLWIGYTRQGEQ</sequence>
<name>A0A8C0U9Z4_CYACU</name>
<dbReference type="AlphaFoldDB" id="A0A8C0U9Z4"/>
<organism evidence="1 2">
    <name type="scientific">Cyanistes caeruleus</name>
    <name type="common">Eurasian blue tit</name>
    <name type="synonym">Parus caeruleus</name>
    <dbReference type="NCBI Taxonomy" id="156563"/>
    <lineage>
        <taxon>Eukaryota</taxon>
        <taxon>Metazoa</taxon>
        <taxon>Chordata</taxon>
        <taxon>Craniata</taxon>
        <taxon>Vertebrata</taxon>
        <taxon>Euteleostomi</taxon>
        <taxon>Archelosauria</taxon>
        <taxon>Archosauria</taxon>
        <taxon>Dinosauria</taxon>
        <taxon>Saurischia</taxon>
        <taxon>Theropoda</taxon>
        <taxon>Coelurosauria</taxon>
        <taxon>Aves</taxon>
        <taxon>Neognathae</taxon>
        <taxon>Neoaves</taxon>
        <taxon>Telluraves</taxon>
        <taxon>Australaves</taxon>
        <taxon>Passeriformes</taxon>
        <taxon>Paridae</taxon>
        <taxon>Cyanistes</taxon>
    </lineage>
</organism>
<protein>
    <submittedName>
        <fullName evidence="1">Uncharacterized protein</fullName>
    </submittedName>
</protein>
<reference evidence="1" key="1">
    <citation type="submission" date="2025-08" db="UniProtKB">
        <authorList>
            <consortium name="Ensembl"/>
        </authorList>
    </citation>
    <scope>IDENTIFICATION</scope>
</reference>
<evidence type="ECO:0000313" key="1">
    <source>
        <dbReference type="Ensembl" id="ENSCCEP00000005791.1"/>
    </source>
</evidence>
<proteinExistence type="predicted"/>
<accession>A0A8C0U9Z4</accession>
<keyword evidence="2" id="KW-1185">Reference proteome</keyword>
<evidence type="ECO:0000313" key="2">
    <source>
        <dbReference type="Proteomes" id="UP000694410"/>
    </source>
</evidence>
<dbReference type="Ensembl" id="ENSCCET00000009506.1">
    <property type="protein sequence ID" value="ENSCCEP00000005791.1"/>
    <property type="gene ID" value="ENSCCEG00000006311.1"/>
</dbReference>